<accession>A0A4Z0D879</accession>
<comment type="caution">
    <text evidence="1">The sequence shown here is derived from an EMBL/GenBank/DDBJ whole genome shotgun (WGS) entry which is preliminary data.</text>
</comment>
<protein>
    <recommendedName>
        <fullName evidence="3">PD-(D/E)XK nuclease superfamily protein</fullName>
    </recommendedName>
</protein>
<dbReference type="AlphaFoldDB" id="A0A4Z0D879"/>
<organism evidence="1 2">
    <name type="scientific">Soehngenia longivitae</name>
    <dbReference type="NCBI Taxonomy" id="2562294"/>
    <lineage>
        <taxon>Bacteria</taxon>
        <taxon>Bacillati</taxon>
        <taxon>Bacillota</taxon>
        <taxon>Tissierellia</taxon>
        <taxon>Tissierellales</taxon>
        <taxon>Tissierellaceae</taxon>
        <taxon>Soehngenia</taxon>
    </lineage>
</organism>
<dbReference type="EMBL" id="SRIB01000003">
    <property type="protein sequence ID" value="TFZ41119.1"/>
    <property type="molecule type" value="Genomic_DNA"/>
</dbReference>
<evidence type="ECO:0008006" key="3">
    <source>
        <dbReference type="Google" id="ProtNLM"/>
    </source>
</evidence>
<proteinExistence type="predicted"/>
<gene>
    <name evidence="1" type="ORF">E4100_03200</name>
</gene>
<keyword evidence="2" id="KW-1185">Reference proteome</keyword>
<name>A0A4Z0D879_9FIRM</name>
<dbReference type="Proteomes" id="UP000298381">
    <property type="component" value="Unassembled WGS sequence"/>
</dbReference>
<evidence type="ECO:0000313" key="2">
    <source>
        <dbReference type="Proteomes" id="UP000298381"/>
    </source>
</evidence>
<dbReference type="OrthoDB" id="1907638at2"/>
<dbReference type="RefSeq" id="WP_135270600.1">
    <property type="nucleotide sequence ID" value="NZ_SRIB01000003.1"/>
</dbReference>
<evidence type="ECO:0000313" key="1">
    <source>
        <dbReference type="EMBL" id="TFZ41119.1"/>
    </source>
</evidence>
<sequence length="387" mass="44585">MIAEISHKNVDINSEDQLTGNVFGTLRYLPYSVALQIIKDSFLPATVNSFLNDSLPMEISGEWGNNVHFWKHYYGSQTEPDVVMELENVVIMIEVKYNSNLSGDDQLIREADLLIRNYPDKVKFLILLAREESATAIYNEHKTKIPLEVSFGYITWQRLFDAINKNKDNSIICKDLSSLLNEKGFAGFRGFNFMNVETNKAFEVVQKVHKNVQEFISRSITLAVEKGEFELAPMTGNNTFLRWSSDRDSNAWAYYSFIVVFQLSQNTNYGNEYSNGSLYVLELNFRDFEIPMANVARFDYANISKDLSTSPISPSDHWIFYDPIYTGIIKYPEYKSGEMYCGVVDDPLVRYWGLKRVMGYEIPLSEITNDNIYEIIFGTFKKLSTNE</sequence>
<reference evidence="1 2" key="1">
    <citation type="submission" date="2019-03" db="EMBL/GenBank/DDBJ databases">
        <title>Draft genome sequence data and analysis of a Fermenting Bacterium, Soehngenia longevitae strain 1933PT, isolated from petroleum reservoir in Azerbaijan.</title>
        <authorList>
            <person name="Grouzdev D.S."/>
            <person name="Bidzhieva S.K."/>
            <person name="Sokolova D.S."/>
            <person name="Tourova T.P."/>
            <person name="Poltaraus A.B."/>
            <person name="Nazina T.N."/>
        </authorList>
    </citation>
    <scope>NUCLEOTIDE SEQUENCE [LARGE SCALE GENOMIC DNA]</scope>
    <source>
        <strain evidence="1 2">1933P</strain>
    </source>
</reference>